<protein>
    <recommendedName>
        <fullName evidence="1">NodB homology domain-containing protein</fullName>
    </recommendedName>
</protein>
<dbReference type="AlphaFoldDB" id="A0A1F8ECC5"/>
<evidence type="ECO:0000259" key="1">
    <source>
        <dbReference type="Pfam" id="PF01522"/>
    </source>
</evidence>
<dbReference type="Gene3D" id="3.20.20.370">
    <property type="entry name" value="Glycoside hydrolase/deacetylase"/>
    <property type="match status" value="1"/>
</dbReference>
<accession>A0A1F8ECC5</accession>
<dbReference type="SUPFAM" id="SSF88713">
    <property type="entry name" value="Glycoside hydrolase/deacetylase"/>
    <property type="match status" value="1"/>
</dbReference>
<name>A0A1F8ECC5_9BACT</name>
<dbReference type="EMBL" id="MGIZ01000037">
    <property type="protein sequence ID" value="OGM98554.1"/>
    <property type="molecule type" value="Genomic_DNA"/>
</dbReference>
<feature type="domain" description="NodB homology" evidence="1">
    <location>
        <begin position="23"/>
        <end position="130"/>
    </location>
</feature>
<evidence type="ECO:0000313" key="3">
    <source>
        <dbReference type="Proteomes" id="UP000177594"/>
    </source>
</evidence>
<evidence type="ECO:0000313" key="2">
    <source>
        <dbReference type="EMBL" id="OGM98554.1"/>
    </source>
</evidence>
<proteinExistence type="predicted"/>
<dbReference type="GO" id="GO:0005975">
    <property type="term" value="P:carbohydrate metabolic process"/>
    <property type="evidence" value="ECO:0007669"/>
    <property type="project" value="InterPro"/>
</dbReference>
<dbReference type="InterPro" id="IPR002509">
    <property type="entry name" value="NODB_dom"/>
</dbReference>
<gene>
    <name evidence="2" type="ORF">A2817_00050</name>
</gene>
<dbReference type="PANTHER" id="PTHR47561:SF1">
    <property type="entry name" value="POLYSACCHARIDE DEACETYLASE FAMILY PROTEIN (AFU_ORTHOLOGUE AFUA_6G05030)"/>
    <property type="match status" value="1"/>
</dbReference>
<reference evidence="2 3" key="1">
    <citation type="journal article" date="2016" name="Nat. Commun.">
        <title>Thousands of microbial genomes shed light on interconnected biogeochemical processes in an aquifer system.</title>
        <authorList>
            <person name="Anantharaman K."/>
            <person name="Brown C.T."/>
            <person name="Hug L.A."/>
            <person name="Sharon I."/>
            <person name="Castelle C.J."/>
            <person name="Probst A.J."/>
            <person name="Thomas B.C."/>
            <person name="Singh A."/>
            <person name="Wilkins M.J."/>
            <person name="Karaoz U."/>
            <person name="Brodie E.L."/>
            <person name="Williams K.H."/>
            <person name="Hubbard S.S."/>
            <person name="Banfield J.F."/>
        </authorList>
    </citation>
    <scope>NUCLEOTIDE SEQUENCE [LARGE SCALE GENOMIC DNA]</scope>
</reference>
<dbReference type="GO" id="GO:0016810">
    <property type="term" value="F:hydrolase activity, acting on carbon-nitrogen (but not peptide) bonds"/>
    <property type="evidence" value="ECO:0007669"/>
    <property type="project" value="InterPro"/>
</dbReference>
<organism evidence="2 3">
    <name type="scientific">Candidatus Yanofskybacteria bacterium RIFCSPHIGHO2_01_FULL_39_8b</name>
    <dbReference type="NCBI Taxonomy" id="1802659"/>
    <lineage>
        <taxon>Bacteria</taxon>
        <taxon>Candidatus Yanofskyibacteriota</taxon>
    </lineage>
</organism>
<sequence>MDNLLKIFNGVMNKKICFASVDVEDGEADHLDEILNIFKRYDIPATLFVTGQVLEKFHDLAKDWARDYEIACHSFTHRFWNLINNEERKKELEAFVSLYFNIFQKKPEGFRAPSHIIDEKGIKLLEEKGFLYDSSVVPHYPPFKKYRGYKGPKPLLPHYVNGLKILEIPVSGQMFGIPLAGAWIRKLPGWFYKILFFIYCPQFITLSFHSWEKSEKFEEIIKLLKSKNYQFLNGAEIYQNYR</sequence>
<comment type="caution">
    <text evidence="2">The sequence shown here is derived from an EMBL/GenBank/DDBJ whole genome shotgun (WGS) entry which is preliminary data.</text>
</comment>
<dbReference type="PANTHER" id="PTHR47561">
    <property type="entry name" value="POLYSACCHARIDE DEACETYLASE FAMILY PROTEIN (AFU_ORTHOLOGUE AFUA_6G05030)"/>
    <property type="match status" value="1"/>
</dbReference>
<dbReference type="InterPro" id="IPR011330">
    <property type="entry name" value="Glyco_hydro/deAcase_b/a-brl"/>
</dbReference>
<dbReference type="Proteomes" id="UP000177594">
    <property type="component" value="Unassembled WGS sequence"/>
</dbReference>
<dbReference type="Pfam" id="PF01522">
    <property type="entry name" value="Polysacc_deac_1"/>
    <property type="match status" value="1"/>
</dbReference>